<dbReference type="InterPro" id="IPR036414">
    <property type="entry name" value="YaeB_N_sf"/>
</dbReference>
<name>A0A432ZH40_9GAMM</name>
<keyword evidence="1" id="KW-0949">S-adenosyl-L-methionine</keyword>
<dbReference type="Gene3D" id="3.30.2310.10">
    <property type="entry name" value="YaeB-like"/>
    <property type="match status" value="1"/>
</dbReference>
<proteinExistence type="inferred from homology"/>
<gene>
    <name evidence="4" type="primary">tsaA</name>
    <name evidence="4" type="ORF">CWI81_01995</name>
</gene>
<feature type="domain" description="TsaA-like" evidence="3">
    <location>
        <begin position="1"/>
        <end position="141"/>
    </location>
</feature>
<dbReference type="InterPro" id="IPR023370">
    <property type="entry name" value="TrmO-like_N"/>
</dbReference>
<dbReference type="AlphaFoldDB" id="A0A432ZH40"/>
<evidence type="ECO:0000313" key="5">
    <source>
        <dbReference type="Proteomes" id="UP000287908"/>
    </source>
</evidence>
<accession>A0A432ZH40</accession>
<comment type="similarity">
    <text evidence="2">Belongs to the tRNA methyltransferase O family.</text>
</comment>
<dbReference type="RefSeq" id="WP_126783556.1">
    <property type="nucleotide sequence ID" value="NZ_PIQF01000001.1"/>
</dbReference>
<dbReference type="Proteomes" id="UP000287908">
    <property type="component" value="Unassembled WGS sequence"/>
</dbReference>
<dbReference type="OrthoDB" id="9804309at2"/>
<keyword evidence="4" id="KW-0808">Transferase</keyword>
<dbReference type="SUPFAM" id="SSF118196">
    <property type="entry name" value="YaeB-like"/>
    <property type="match status" value="1"/>
</dbReference>
<dbReference type="Pfam" id="PF18389">
    <property type="entry name" value="TrmO_C"/>
    <property type="match status" value="1"/>
</dbReference>
<dbReference type="GO" id="GO:0008168">
    <property type="term" value="F:methyltransferase activity"/>
    <property type="evidence" value="ECO:0007669"/>
    <property type="project" value="UniProtKB-KW"/>
</dbReference>
<dbReference type="InterPro" id="IPR041369">
    <property type="entry name" value="TrmO_C"/>
</dbReference>
<comment type="caution">
    <text evidence="4">The sequence shown here is derived from an EMBL/GenBank/DDBJ whole genome shotgun (WGS) entry which is preliminary data.</text>
</comment>
<dbReference type="EMBL" id="PIQF01000001">
    <property type="protein sequence ID" value="RUO77281.1"/>
    <property type="molecule type" value="Genomic_DNA"/>
</dbReference>
<evidence type="ECO:0000259" key="3">
    <source>
        <dbReference type="PROSITE" id="PS51668"/>
    </source>
</evidence>
<dbReference type="CDD" id="cd09281">
    <property type="entry name" value="UPF0066"/>
    <property type="match status" value="1"/>
</dbReference>
<sequence>MHPIAIVHSPFPEKFSIPRQPGLAPAVTSTIVLTGDYDHQASIEGIEQHSHLWLVFEFHQHSSNQWKEKVRPPRLGGNKSVGVFATRSPFRPNNLGLSVVKLVAVKRSPTVELVVAGADLLDQTPIIDIKPYVPYVDCINSASSEFAGSQPEFLTVAYSERAAKQLDRYLPQTPELKQVIDQVLRQDPRPAYHKHSNHSRQYGSRLFNYDIRWVVNDKSLMVEEIKLFQP</sequence>
<evidence type="ECO:0000313" key="4">
    <source>
        <dbReference type="EMBL" id="RUO77281.1"/>
    </source>
</evidence>
<dbReference type="PANTHER" id="PTHR12818:SF0">
    <property type="entry name" value="TRNA (ADENINE(37)-N6)-METHYLTRANSFERASE"/>
    <property type="match status" value="1"/>
</dbReference>
<dbReference type="GO" id="GO:0032259">
    <property type="term" value="P:methylation"/>
    <property type="evidence" value="ECO:0007669"/>
    <property type="project" value="UniProtKB-KW"/>
</dbReference>
<evidence type="ECO:0000256" key="1">
    <source>
        <dbReference type="ARBA" id="ARBA00022691"/>
    </source>
</evidence>
<dbReference type="PROSITE" id="PS01318">
    <property type="entry name" value="TSAA_1"/>
    <property type="match status" value="1"/>
</dbReference>
<dbReference type="PANTHER" id="PTHR12818">
    <property type="entry name" value="TRNA (ADENINE(37)-N6)-METHYLTRANSFERASE"/>
    <property type="match status" value="1"/>
</dbReference>
<dbReference type="InterPro" id="IPR023368">
    <property type="entry name" value="UPF0066_cons_site"/>
</dbReference>
<dbReference type="InterPro" id="IPR036413">
    <property type="entry name" value="YaeB-like_sf"/>
</dbReference>
<reference evidence="4 5" key="1">
    <citation type="journal article" date="2011" name="Front. Microbiol.">
        <title>Genomic signatures of strain selection and enhancement in Bacillus atrophaeus var. globigii, a historical biowarfare simulant.</title>
        <authorList>
            <person name="Gibbons H.S."/>
            <person name="Broomall S.M."/>
            <person name="McNew L.A."/>
            <person name="Daligault H."/>
            <person name="Chapman C."/>
            <person name="Bruce D."/>
            <person name="Karavis M."/>
            <person name="Krepps M."/>
            <person name="McGregor P.A."/>
            <person name="Hong C."/>
            <person name="Park K.H."/>
            <person name="Akmal A."/>
            <person name="Feldman A."/>
            <person name="Lin J.S."/>
            <person name="Chang W.E."/>
            <person name="Higgs B.W."/>
            <person name="Demirev P."/>
            <person name="Lindquist J."/>
            <person name="Liem A."/>
            <person name="Fochler E."/>
            <person name="Read T.D."/>
            <person name="Tapia R."/>
            <person name="Johnson S."/>
            <person name="Bishop-Lilly K.A."/>
            <person name="Detter C."/>
            <person name="Han C."/>
            <person name="Sozhamannan S."/>
            <person name="Rosenzweig C.N."/>
            <person name="Skowronski E.W."/>
        </authorList>
    </citation>
    <scope>NUCLEOTIDE SEQUENCE [LARGE SCALE GENOMIC DNA]</scope>
    <source>
        <strain evidence="4 5">CL-SP19</strain>
    </source>
</reference>
<keyword evidence="5" id="KW-1185">Reference proteome</keyword>
<dbReference type="Gene3D" id="2.40.30.70">
    <property type="entry name" value="YaeB-like"/>
    <property type="match status" value="1"/>
</dbReference>
<evidence type="ECO:0000256" key="2">
    <source>
        <dbReference type="ARBA" id="ARBA00033753"/>
    </source>
</evidence>
<dbReference type="Pfam" id="PF01980">
    <property type="entry name" value="TrmO_N"/>
    <property type="match status" value="1"/>
</dbReference>
<protein>
    <submittedName>
        <fullName evidence="4">tRNA (N6-threonylcarbamoyladenosine(37)-N6)-methyltransferase TrmO</fullName>
    </submittedName>
</protein>
<organism evidence="4 5">
    <name type="scientific">Idiomarina seosinensis</name>
    <dbReference type="NCBI Taxonomy" id="281739"/>
    <lineage>
        <taxon>Bacteria</taxon>
        <taxon>Pseudomonadati</taxon>
        <taxon>Pseudomonadota</taxon>
        <taxon>Gammaproteobacteria</taxon>
        <taxon>Alteromonadales</taxon>
        <taxon>Idiomarinaceae</taxon>
        <taxon>Idiomarina</taxon>
    </lineage>
</organism>
<keyword evidence="4" id="KW-0489">Methyltransferase</keyword>
<dbReference type="InterPro" id="IPR040372">
    <property type="entry name" value="YaeB-like"/>
</dbReference>
<dbReference type="PROSITE" id="PS51668">
    <property type="entry name" value="TSAA_2"/>
    <property type="match status" value="1"/>
</dbReference>
<dbReference type="NCBIfam" id="TIGR00104">
    <property type="entry name" value="tRNA_TsaA"/>
    <property type="match status" value="1"/>
</dbReference>